<dbReference type="Pfam" id="PF00004">
    <property type="entry name" value="AAA"/>
    <property type="match status" value="1"/>
</dbReference>
<dbReference type="FunCoup" id="A0A1U8A8C5">
    <property type="interactions" value="1523"/>
</dbReference>
<dbReference type="InterPro" id="IPR003960">
    <property type="entry name" value="ATPase_AAA_CS"/>
</dbReference>
<dbReference type="InterPro" id="IPR027417">
    <property type="entry name" value="P-loop_NTPase"/>
</dbReference>
<dbReference type="GO" id="GO:0006950">
    <property type="term" value="P:response to stress"/>
    <property type="evidence" value="ECO:0007669"/>
    <property type="project" value="UniProtKB-ARBA"/>
</dbReference>
<accession>A0A1U8A8C5</accession>
<dbReference type="GO" id="GO:0016887">
    <property type="term" value="F:ATP hydrolysis activity"/>
    <property type="evidence" value="ECO:0007669"/>
    <property type="project" value="InterPro"/>
</dbReference>
<dbReference type="Gene3D" id="6.10.280.40">
    <property type="match status" value="1"/>
</dbReference>
<name>A0A1U8A8C5_NELNU</name>
<reference evidence="8" key="1">
    <citation type="submission" date="2025-08" db="UniProtKB">
        <authorList>
            <consortium name="RefSeq"/>
        </authorList>
    </citation>
    <scope>IDENTIFICATION</scope>
</reference>
<dbReference type="InterPro" id="IPR050747">
    <property type="entry name" value="Mitochondrial_chaperone_BCS1"/>
</dbReference>
<evidence type="ECO:0000313" key="7">
    <source>
        <dbReference type="Proteomes" id="UP000189703"/>
    </source>
</evidence>
<evidence type="ECO:0000256" key="6">
    <source>
        <dbReference type="ARBA" id="ARBA00049360"/>
    </source>
</evidence>
<proteinExistence type="inferred from homology"/>
<dbReference type="InterPro" id="IPR003959">
    <property type="entry name" value="ATPase_AAA_core"/>
</dbReference>
<evidence type="ECO:0000256" key="5">
    <source>
        <dbReference type="ARBA" id="ARBA00022842"/>
    </source>
</evidence>
<dbReference type="Pfam" id="PF25568">
    <property type="entry name" value="AAA_lid_At3g28540"/>
    <property type="match status" value="1"/>
</dbReference>
<keyword evidence="3" id="KW-0547">Nucleotide-binding</keyword>
<dbReference type="GeneID" id="104601811"/>
<dbReference type="GO" id="GO:0005524">
    <property type="term" value="F:ATP binding"/>
    <property type="evidence" value="ECO:0007669"/>
    <property type="project" value="UniProtKB-KW"/>
</dbReference>
<dbReference type="SUPFAM" id="SSF52540">
    <property type="entry name" value="P-loop containing nucleoside triphosphate hydrolases"/>
    <property type="match status" value="1"/>
</dbReference>
<evidence type="ECO:0000256" key="3">
    <source>
        <dbReference type="ARBA" id="ARBA00022741"/>
    </source>
</evidence>
<evidence type="ECO:0000256" key="2">
    <source>
        <dbReference type="ARBA" id="ARBA00007448"/>
    </source>
</evidence>
<gene>
    <name evidence="8" type="primary">LOC104601811</name>
</gene>
<dbReference type="SMART" id="SM00382">
    <property type="entry name" value="AAA"/>
    <property type="match status" value="1"/>
</dbReference>
<protein>
    <submittedName>
        <fullName evidence="8">Protein HYPER-SENSITIVITY-RELATED 4-like</fullName>
    </submittedName>
</protein>
<dbReference type="AlphaFoldDB" id="A0A1U8A8C5"/>
<dbReference type="Proteomes" id="UP000189703">
    <property type="component" value="Unplaced"/>
</dbReference>
<dbReference type="eggNOG" id="KOG0743">
    <property type="taxonomic scope" value="Eukaryota"/>
</dbReference>
<dbReference type="InterPro" id="IPR025753">
    <property type="entry name" value="AAA_N_dom"/>
</dbReference>
<dbReference type="PANTHER" id="PTHR23070">
    <property type="entry name" value="BCS1 AAA-TYPE ATPASE"/>
    <property type="match status" value="1"/>
</dbReference>
<keyword evidence="5" id="KW-0460">Magnesium</keyword>
<evidence type="ECO:0000313" key="8">
    <source>
        <dbReference type="RefSeq" id="XP_010263593.1"/>
    </source>
</evidence>
<sequence length="490" mass="56141">MFSNTNIPSTKTVLSAAASLAASVMLVRSIVHDFLPHEVQHYVFSGLRSILTRFSSELTIVIQEFDGLTNNQIYQAAEIYLGPKFSPSTRRLKVSKPEKENNFIVAMEKNEEIVDVFDGVQFKWRFVCSLVESSSPYYNNPYNFNSTVRSEVRSFELTFHKKHKDKVLGSYLHHILRESKEMKQENKTLKLFTLQFDRVYGSRGDAWTSINLDHPATFETVAMDSELKKAVMEDLERFVRRREFYRRVGKAWKRGYLLYGPPGTGKSSLVAAMANYLNFDVYDLELTDVRCNSELRRLLVATANRSIIVVEDIDCSIDLEDRQGAADERSKFYVNGFRQDSEKVTLSGVLNFIDGLWSSCGDERIIMFTTNHKDRLDPALLRPGRMDMHIHMSYCTPSGFRLLASNYLGISEHSLFPEIDELIKETEVTPAEVAEEFMKNDSPEIVLTGLLQFIQTKKKEQDEAKATKSQGERLIKCEEIQEEGEKGQQS</sequence>
<dbReference type="OMA" id="PDEVHHY"/>
<dbReference type="RefSeq" id="XP_010263593.1">
    <property type="nucleotide sequence ID" value="XM_010265291.2"/>
</dbReference>
<dbReference type="OrthoDB" id="10251412at2759"/>
<dbReference type="PROSITE" id="PS00674">
    <property type="entry name" value="AAA"/>
    <property type="match status" value="1"/>
</dbReference>
<dbReference type="KEGG" id="nnu:104601811"/>
<organism evidence="7 8">
    <name type="scientific">Nelumbo nucifera</name>
    <name type="common">Sacred lotus</name>
    <dbReference type="NCBI Taxonomy" id="4432"/>
    <lineage>
        <taxon>Eukaryota</taxon>
        <taxon>Viridiplantae</taxon>
        <taxon>Streptophyta</taxon>
        <taxon>Embryophyta</taxon>
        <taxon>Tracheophyta</taxon>
        <taxon>Spermatophyta</taxon>
        <taxon>Magnoliopsida</taxon>
        <taxon>Proteales</taxon>
        <taxon>Nelumbonaceae</taxon>
        <taxon>Nelumbo</taxon>
    </lineage>
</organism>
<dbReference type="Pfam" id="PF14363">
    <property type="entry name" value="AAA_assoc"/>
    <property type="match status" value="1"/>
</dbReference>
<dbReference type="CDD" id="cd19510">
    <property type="entry name" value="RecA-like_BCS1"/>
    <property type="match status" value="1"/>
</dbReference>
<comment type="similarity">
    <text evidence="2">Belongs to the AAA ATPase family. BCS1 subfamily.</text>
</comment>
<dbReference type="STRING" id="4432.A0A1U8A8C5"/>
<evidence type="ECO:0000256" key="4">
    <source>
        <dbReference type="ARBA" id="ARBA00022840"/>
    </source>
</evidence>
<dbReference type="FunFam" id="3.40.50.300:FF:001122">
    <property type="entry name" value="AAA-ATPase ASD, mitochondrial"/>
    <property type="match status" value="1"/>
</dbReference>
<comment type="cofactor">
    <cofactor evidence="1">
        <name>Mg(2+)</name>
        <dbReference type="ChEBI" id="CHEBI:18420"/>
    </cofactor>
</comment>
<dbReference type="InterPro" id="IPR003593">
    <property type="entry name" value="AAA+_ATPase"/>
</dbReference>
<dbReference type="Gene3D" id="3.40.50.300">
    <property type="entry name" value="P-loop containing nucleotide triphosphate hydrolases"/>
    <property type="match status" value="1"/>
</dbReference>
<evidence type="ECO:0000256" key="1">
    <source>
        <dbReference type="ARBA" id="ARBA00001946"/>
    </source>
</evidence>
<comment type="catalytic activity">
    <reaction evidence="6">
        <text>ATP + H2O = ADP + phosphate + H(+)</text>
        <dbReference type="Rhea" id="RHEA:13065"/>
        <dbReference type="ChEBI" id="CHEBI:15377"/>
        <dbReference type="ChEBI" id="CHEBI:15378"/>
        <dbReference type="ChEBI" id="CHEBI:30616"/>
        <dbReference type="ChEBI" id="CHEBI:43474"/>
        <dbReference type="ChEBI" id="CHEBI:456216"/>
    </reaction>
</comment>
<keyword evidence="4" id="KW-0067">ATP-binding</keyword>
<keyword evidence="7" id="KW-1185">Reference proteome</keyword>
<dbReference type="InterPro" id="IPR058017">
    <property type="entry name" value="At3g28540-like_C"/>
</dbReference>